<reference evidence="1" key="1">
    <citation type="submission" date="2022-10" db="EMBL/GenBank/DDBJ databases">
        <title>Streptomyces beihaiensis sp. nov., a chitin degrading actinobacterium, isolated from shrimp pond soil.</title>
        <authorList>
            <person name="Xie J."/>
            <person name="Shen N."/>
        </authorList>
    </citation>
    <scope>NUCLEOTIDE SEQUENCE</scope>
    <source>
        <strain evidence="1">GXMU-J5</strain>
    </source>
</reference>
<dbReference type="RefSeq" id="WP_266600306.1">
    <property type="nucleotide sequence ID" value="NZ_JAPHNL010000164.1"/>
</dbReference>
<protein>
    <submittedName>
        <fullName evidence="1">Uncharacterized protein</fullName>
    </submittedName>
</protein>
<organism evidence="1 2">
    <name type="scientific">Streptomyces beihaiensis</name>
    <dbReference type="NCBI Taxonomy" id="2984495"/>
    <lineage>
        <taxon>Bacteria</taxon>
        <taxon>Bacillati</taxon>
        <taxon>Actinomycetota</taxon>
        <taxon>Actinomycetes</taxon>
        <taxon>Kitasatosporales</taxon>
        <taxon>Streptomycetaceae</taxon>
        <taxon>Streptomyces</taxon>
    </lineage>
</organism>
<dbReference type="EMBL" id="JAPHNL010000164">
    <property type="protein sequence ID" value="MCX3061168.1"/>
    <property type="molecule type" value="Genomic_DNA"/>
</dbReference>
<dbReference type="Proteomes" id="UP001163064">
    <property type="component" value="Unassembled WGS sequence"/>
</dbReference>
<gene>
    <name evidence="1" type="ORF">OFY01_15640</name>
</gene>
<accession>A0ABT3TYV5</accession>
<keyword evidence="2" id="KW-1185">Reference proteome</keyword>
<name>A0ABT3TYV5_9ACTN</name>
<evidence type="ECO:0000313" key="2">
    <source>
        <dbReference type="Proteomes" id="UP001163064"/>
    </source>
</evidence>
<evidence type="ECO:0000313" key="1">
    <source>
        <dbReference type="EMBL" id="MCX3061168.1"/>
    </source>
</evidence>
<sequence length="47" mass="4770">MSVGYTVVATRAPGVEPVAVETAPGVRRSRGLWACDGRGGPDTADLA</sequence>
<proteinExistence type="predicted"/>
<comment type="caution">
    <text evidence="1">The sequence shown here is derived from an EMBL/GenBank/DDBJ whole genome shotgun (WGS) entry which is preliminary data.</text>
</comment>